<gene>
    <name evidence="1" type="ORF">METZ01_LOCUS22727</name>
</gene>
<protein>
    <submittedName>
        <fullName evidence="1">Uncharacterized protein</fullName>
    </submittedName>
</protein>
<dbReference type="AlphaFoldDB" id="A0A381PWT9"/>
<reference evidence="1" key="1">
    <citation type="submission" date="2018-05" db="EMBL/GenBank/DDBJ databases">
        <authorList>
            <person name="Lanie J.A."/>
            <person name="Ng W.-L."/>
            <person name="Kazmierczak K.M."/>
            <person name="Andrzejewski T.M."/>
            <person name="Davidsen T.M."/>
            <person name="Wayne K.J."/>
            <person name="Tettelin H."/>
            <person name="Glass J.I."/>
            <person name="Rusch D."/>
            <person name="Podicherti R."/>
            <person name="Tsui H.-C.T."/>
            <person name="Winkler M.E."/>
        </authorList>
    </citation>
    <scope>NUCLEOTIDE SEQUENCE</scope>
</reference>
<sequence>MVGRVGIEPTTSRLKAECSTSELTPQYNMILIKECETLEIIQS</sequence>
<dbReference type="EMBL" id="UINC01001073">
    <property type="protein sequence ID" value="SUZ69873.1"/>
    <property type="molecule type" value="Genomic_DNA"/>
</dbReference>
<name>A0A381PWT9_9ZZZZ</name>
<evidence type="ECO:0000313" key="1">
    <source>
        <dbReference type="EMBL" id="SUZ69873.1"/>
    </source>
</evidence>
<organism evidence="1">
    <name type="scientific">marine metagenome</name>
    <dbReference type="NCBI Taxonomy" id="408172"/>
    <lineage>
        <taxon>unclassified sequences</taxon>
        <taxon>metagenomes</taxon>
        <taxon>ecological metagenomes</taxon>
    </lineage>
</organism>
<dbReference type="AntiFam" id="ANF00014">
    <property type="entry name" value="tRNA translation"/>
</dbReference>
<proteinExistence type="predicted"/>
<accession>A0A381PWT9</accession>